<dbReference type="InterPro" id="IPR050194">
    <property type="entry name" value="Glycosyltransferase_grp1"/>
</dbReference>
<evidence type="ECO:0000313" key="3">
    <source>
        <dbReference type="EMBL" id="QKE90932.1"/>
    </source>
</evidence>
<organism evidence="3 4">
    <name type="scientific">Lichenicola cladoniae</name>
    <dbReference type="NCBI Taxonomy" id="1484109"/>
    <lineage>
        <taxon>Bacteria</taxon>
        <taxon>Pseudomonadati</taxon>
        <taxon>Pseudomonadota</taxon>
        <taxon>Alphaproteobacteria</taxon>
        <taxon>Acetobacterales</taxon>
        <taxon>Acetobacteraceae</taxon>
        <taxon>Lichenicola</taxon>
    </lineage>
</organism>
<dbReference type="Pfam" id="PF00534">
    <property type="entry name" value="Glycos_transf_1"/>
    <property type="match status" value="1"/>
</dbReference>
<dbReference type="InterPro" id="IPR001296">
    <property type="entry name" value="Glyco_trans_1"/>
</dbReference>
<dbReference type="Gene3D" id="3.40.50.2000">
    <property type="entry name" value="Glycogen Phosphorylase B"/>
    <property type="match status" value="2"/>
</dbReference>
<gene>
    <name evidence="3" type="ORF">HN018_13575</name>
</gene>
<dbReference type="PANTHER" id="PTHR45947:SF3">
    <property type="entry name" value="SULFOQUINOVOSYL TRANSFERASE SQD2"/>
    <property type="match status" value="1"/>
</dbReference>
<name>A0A6M8HRG6_9PROT</name>
<dbReference type="Pfam" id="PF13439">
    <property type="entry name" value="Glyco_transf_4"/>
    <property type="match status" value="1"/>
</dbReference>
<dbReference type="AlphaFoldDB" id="A0A6M8HRG6"/>
<accession>A0A6M8HRG6</accession>
<reference evidence="3 4" key="1">
    <citation type="journal article" date="2014" name="World J. Microbiol. Biotechnol.">
        <title>Biodiversity and physiological characteristics of Antarctic and Arctic lichens-associated bacteria.</title>
        <authorList>
            <person name="Lee Y.M."/>
            <person name="Kim E.H."/>
            <person name="Lee H.K."/>
            <person name="Hong S.G."/>
        </authorList>
    </citation>
    <scope>NUCLEOTIDE SEQUENCE [LARGE SCALE GENOMIC DNA]</scope>
    <source>
        <strain evidence="3 4">PAMC 26569</strain>
    </source>
</reference>
<evidence type="ECO:0000313" key="4">
    <source>
        <dbReference type="Proteomes" id="UP000500767"/>
    </source>
</evidence>
<dbReference type="CDD" id="cd03801">
    <property type="entry name" value="GT4_PimA-like"/>
    <property type="match status" value="1"/>
</dbReference>
<dbReference type="InterPro" id="IPR028098">
    <property type="entry name" value="Glyco_trans_4-like_N"/>
</dbReference>
<evidence type="ECO:0000259" key="1">
    <source>
        <dbReference type="Pfam" id="PF00534"/>
    </source>
</evidence>
<sequence>MKVAHVVRQFSPAVGGLEEAVHSIARAQRDQLGIDARIITLNRIFDKPDYLPKNDVVDGIPVLRLPWAGSTRYPLAPSVLSHVRSFDLLHVHAIDFFFDFLALSKPLHRRPMVASTHGGFFHSQELARLKRVWFSTVTRASITAYQRIVACSYHDAELFKPVAGHRLTTIENGINQSKFADASSRTPSRTIISYGRFARHKRLDALFPVLAQLHENDPAWRLIIAGSYGDQTEAELRDSATSAGVKDLVEFVIGPSDGELKALIARCGYFASFSAHEGFGLAAVEAMSAGLLPILSGIEPFRRLISASAVGLILDPDNVTETAAAIASSFTTDPERFTARRAQCMHAVRRYDWNAVARLYTDVYDDVLSRRRSTHATTSQPLG</sequence>
<protein>
    <submittedName>
        <fullName evidence="3">Glycosyltransferase family 4 protein</fullName>
    </submittedName>
</protein>
<feature type="domain" description="Glycosyltransferase subfamily 4-like N-terminal" evidence="2">
    <location>
        <begin position="14"/>
        <end position="176"/>
    </location>
</feature>
<dbReference type="SUPFAM" id="SSF53756">
    <property type="entry name" value="UDP-Glycosyltransferase/glycogen phosphorylase"/>
    <property type="match status" value="1"/>
</dbReference>
<dbReference type="GO" id="GO:0016757">
    <property type="term" value="F:glycosyltransferase activity"/>
    <property type="evidence" value="ECO:0007669"/>
    <property type="project" value="InterPro"/>
</dbReference>
<evidence type="ECO:0000259" key="2">
    <source>
        <dbReference type="Pfam" id="PF13439"/>
    </source>
</evidence>
<keyword evidence="4" id="KW-1185">Reference proteome</keyword>
<dbReference type="RefSeq" id="WP_171836655.1">
    <property type="nucleotide sequence ID" value="NZ_CP053708.1"/>
</dbReference>
<dbReference type="EMBL" id="CP053708">
    <property type="protein sequence ID" value="QKE90932.1"/>
    <property type="molecule type" value="Genomic_DNA"/>
</dbReference>
<keyword evidence="3" id="KW-0808">Transferase</keyword>
<dbReference type="Proteomes" id="UP000500767">
    <property type="component" value="Chromosome"/>
</dbReference>
<feature type="domain" description="Glycosyl transferase family 1" evidence="1">
    <location>
        <begin position="182"/>
        <end position="332"/>
    </location>
</feature>
<dbReference type="KEGG" id="lck:HN018_13575"/>
<dbReference type="PANTHER" id="PTHR45947">
    <property type="entry name" value="SULFOQUINOVOSYL TRANSFERASE SQD2"/>
    <property type="match status" value="1"/>
</dbReference>
<proteinExistence type="predicted"/>